<evidence type="ECO:0000313" key="2">
    <source>
        <dbReference type="EMBL" id="MBA0665164.1"/>
    </source>
</evidence>
<dbReference type="GO" id="GO:0004523">
    <property type="term" value="F:RNA-DNA hybrid ribonuclease activity"/>
    <property type="evidence" value="ECO:0007669"/>
    <property type="project" value="InterPro"/>
</dbReference>
<dbReference type="Proteomes" id="UP000593573">
    <property type="component" value="Unassembled WGS sequence"/>
</dbReference>
<sequence>MRNFGKVLGIRRKWCSRFYGNFKDLNELDSLFGLLSSGGCLLIWKEFVEVLGTIRPVGFADISSRMFLDADLWGILDGLVLLIDQGYDNMLIQTDSLEAVKAIQESPSNGSNYTLVRRIHPLLSWIGHWSVWHISR</sequence>
<dbReference type="InterPro" id="IPR002156">
    <property type="entry name" value="RNaseH_domain"/>
</dbReference>
<protein>
    <recommendedName>
        <fullName evidence="1">RNase H type-1 domain-containing protein</fullName>
    </recommendedName>
</protein>
<dbReference type="Gene3D" id="3.30.420.10">
    <property type="entry name" value="Ribonuclease H-like superfamily/Ribonuclease H"/>
    <property type="match status" value="1"/>
</dbReference>
<gene>
    <name evidence="2" type="ORF">Goklo_005066</name>
</gene>
<organism evidence="2 3">
    <name type="scientific">Gossypium klotzschianum</name>
    <dbReference type="NCBI Taxonomy" id="34286"/>
    <lineage>
        <taxon>Eukaryota</taxon>
        <taxon>Viridiplantae</taxon>
        <taxon>Streptophyta</taxon>
        <taxon>Embryophyta</taxon>
        <taxon>Tracheophyta</taxon>
        <taxon>Spermatophyta</taxon>
        <taxon>Magnoliopsida</taxon>
        <taxon>eudicotyledons</taxon>
        <taxon>Gunneridae</taxon>
        <taxon>Pentapetalae</taxon>
        <taxon>rosids</taxon>
        <taxon>malvids</taxon>
        <taxon>Malvales</taxon>
        <taxon>Malvaceae</taxon>
        <taxon>Malvoideae</taxon>
        <taxon>Gossypium</taxon>
    </lineage>
</organism>
<evidence type="ECO:0000259" key="1">
    <source>
        <dbReference type="Pfam" id="PF13456"/>
    </source>
</evidence>
<comment type="caution">
    <text evidence="2">The sequence shown here is derived from an EMBL/GenBank/DDBJ whole genome shotgun (WGS) entry which is preliminary data.</text>
</comment>
<dbReference type="InterPro" id="IPR036397">
    <property type="entry name" value="RNaseH_sf"/>
</dbReference>
<dbReference type="OrthoDB" id="976561at2759"/>
<reference evidence="2 3" key="1">
    <citation type="journal article" date="2019" name="Genome Biol. Evol.">
        <title>Insights into the evolution of the New World diploid cottons (Gossypium, subgenus Houzingenia) based on genome sequencing.</title>
        <authorList>
            <person name="Grover C.E."/>
            <person name="Arick M.A. 2nd"/>
            <person name="Thrash A."/>
            <person name="Conover J.L."/>
            <person name="Sanders W.S."/>
            <person name="Peterson D.G."/>
            <person name="Frelichowski J.E."/>
            <person name="Scheffler J.A."/>
            <person name="Scheffler B.E."/>
            <person name="Wendel J.F."/>
        </authorList>
    </citation>
    <scope>NUCLEOTIDE SEQUENCE [LARGE SCALE GENOMIC DNA]</scope>
    <source>
        <strain evidence="2">57</strain>
        <tissue evidence="2">Leaf</tissue>
    </source>
</reference>
<dbReference type="Pfam" id="PF13456">
    <property type="entry name" value="RVT_3"/>
    <property type="match status" value="1"/>
</dbReference>
<dbReference type="GO" id="GO:0003676">
    <property type="term" value="F:nucleic acid binding"/>
    <property type="evidence" value="ECO:0007669"/>
    <property type="project" value="InterPro"/>
</dbReference>
<evidence type="ECO:0000313" key="3">
    <source>
        <dbReference type="Proteomes" id="UP000593573"/>
    </source>
</evidence>
<dbReference type="AlphaFoldDB" id="A0A7J8VRU9"/>
<keyword evidence="3" id="KW-1185">Reference proteome</keyword>
<proteinExistence type="predicted"/>
<accession>A0A7J8VRU9</accession>
<feature type="domain" description="RNase H type-1" evidence="1">
    <location>
        <begin position="69"/>
        <end position="136"/>
    </location>
</feature>
<dbReference type="EMBL" id="JABFAB010000011">
    <property type="protein sequence ID" value="MBA0665164.1"/>
    <property type="molecule type" value="Genomic_DNA"/>
</dbReference>
<name>A0A7J8VRU9_9ROSI</name>